<dbReference type="GO" id="GO:0046047">
    <property type="term" value="P:TTP catabolic process"/>
    <property type="evidence" value="ECO:0007669"/>
    <property type="project" value="TreeGrafter"/>
</dbReference>
<organism evidence="2 3">
    <name type="scientific">[Eubacterium] siraeum DSM 15702</name>
    <dbReference type="NCBI Taxonomy" id="428128"/>
    <lineage>
        <taxon>Bacteria</taxon>
        <taxon>Bacillati</taxon>
        <taxon>Bacillota</taxon>
        <taxon>Clostridia</taxon>
        <taxon>Eubacteriales</taxon>
        <taxon>Oscillospiraceae</taxon>
        <taxon>Oscillospiraceae incertae sedis</taxon>
    </lineage>
</organism>
<dbReference type="GO" id="GO:0046052">
    <property type="term" value="P:UTP catabolic process"/>
    <property type="evidence" value="ECO:0007669"/>
    <property type="project" value="TreeGrafter"/>
</dbReference>
<reference evidence="2" key="1">
    <citation type="submission" date="2007-10" db="EMBL/GenBank/DDBJ databases">
        <authorList>
            <person name="Fulton L."/>
            <person name="Clifton S."/>
            <person name="Fulton B."/>
            <person name="Xu J."/>
            <person name="Minx P."/>
            <person name="Pepin K.H."/>
            <person name="Johnson M."/>
            <person name="Thiruvilangam P."/>
            <person name="Bhonagiri V."/>
            <person name="Nash W.E."/>
            <person name="Mardis E.R."/>
            <person name="Wilson R.K."/>
        </authorList>
    </citation>
    <scope>NUCLEOTIDE SEQUENCE [LARGE SCALE GENOMIC DNA]</scope>
    <source>
        <strain evidence="2">DSM 15702</strain>
    </source>
</reference>
<dbReference type="GO" id="GO:0046061">
    <property type="term" value="P:dATP catabolic process"/>
    <property type="evidence" value="ECO:0007669"/>
    <property type="project" value="TreeGrafter"/>
</dbReference>
<dbReference type="CDD" id="cd11529">
    <property type="entry name" value="NTP-PPase_MazG_Cterm"/>
    <property type="match status" value="1"/>
</dbReference>
<dbReference type="InterPro" id="IPR048015">
    <property type="entry name" value="NTP-PPase_MazG-like_N"/>
</dbReference>
<protein>
    <submittedName>
        <fullName evidence="2">MazG family protein</fullName>
    </submittedName>
</protein>
<keyword evidence="3" id="KW-1185">Reference proteome</keyword>
<dbReference type="PANTHER" id="PTHR30522">
    <property type="entry name" value="NUCLEOSIDE TRIPHOSPHATE PYROPHOSPHOHYDROLASE"/>
    <property type="match status" value="1"/>
</dbReference>
<evidence type="ECO:0000259" key="1">
    <source>
        <dbReference type="Pfam" id="PF03819"/>
    </source>
</evidence>
<dbReference type="SUPFAM" id="SSF101386">
    <property type="entry name" value="all-alpha NTP pyrophosphatases"/>
    <property type="match status" value="2"/>
</dbReference>
<dbReference type="InterPro" id="IPR048011">
    <property type="entry name" value="NTP-PPase_MazG-like_C"/>
</dbReference>
<comment type="caution">
    <text evidence="2">The sequence shown here is derived from an EMBL/GenBank/DDBJ whole genome shotgun (WGS) entry which is preliminary data.</text>
</comment>
<dbReference type="GO" id="GO:0047429">
    <property type="term" value="F:nucleoside triphosphate diphosphatase activity"/>
    <property type="evidence" value="ECO:0007669"/>
    <property type="project" value="InterPro"/>
</dbReference>
<dbReference type="FunFam" id="1.10.287.1080:FF:000001">
    <property type="entry name" value="Nucleoside triphosphate pyrophosphohydrolase"/>
    <property type="match status" value="1"/>
</dbReference>
<evidence type="ECO:0000313" key="3">
    <source>
        <dbReference type="Proteomes" id="UP000005326"/>
    </source>
</evidence>
<dbReference type="GO" id="GO:0006203">
    <property type="term" value="P:dGTP catabolic process"/>
    <property type="evidence" value="ECO:0007669"/>
    <property type="project" value="TreeGrafter"/>
</dbReference>
<dbReference type="CDD" id="cd11528">
    <property type="entry name" value="NTP-PPase_MazG_Nterm"/>
    <property type="match status" value="1"/>
</dbReference>
<dbReference type="Pfam" id="PF03819">
    <property type="entry name" value="MazG"/>
    <property type="match status" value="1"/>
</dbReference>
<proteinExistence type="predicted"/>
<name>B0MPG5_9FIRM</name>
<dbReference type="NCBIfam" id="TIGR00444">
    <property type="entry name" value="mazG"/>
    <property type="match status" value="1"/>
</dbReference>
<evidence type="ECO:0000313" key="2">
    <source>
        <dbReference type="EMBL" id="EDS00311.1"/>
    </source>
</evidence>
<dbReference type="EMBL" id="ABCA03000049">
    <property type="protein sequence ID" value="EDS00311.1"/>
    <property type="molecule type" value="Genomic_DNA"/>
</dbReference>
<dbReference type="NCBIfam" id="NF007113">
    <property type="entry name" value="PRK09562.1"/>
    <property type="match status" value="1"/>
</dbReference>
<dbReference type="Gene3D" id="1.10.287.1080">
    <property type="entry name" value="MazG-like"/>
    <property type="match status" value="2"/>
</dbReference>
<dbReference type="GO" id="GO:0046076">
    <property type="term" value="P:dTTP catabolic process"/>
    <property type="evidence" value="ECO:0007669"/>
    <property type="project" value="TreeGrafter"/>
</dbReference>
<dbReference type="Proteomes" id="UP000005326">
    <property type="component" value="Unassembled WGS sequence"/>
</dbReference>
<dbReference type="GO" id="GO:0006950">
    <property type="term" value="P:response to stress"/>
    <property type="evidence" value="ECO:0007669"/>
    <property type="project" value="UniProtKB-ARBA"/>
</dbReference>
<dbReference type="AlphaFoldDB" id="B0MPG5"/>
<dbReference type="PANTHER" id="PTHR30522:SF0">
    <property type="entry name" value="NUCLEOSIDE TRIPHOSPHATE PYROPHOSPHOHYDROLASE"/>
    <property type="match status" value="1"/>
</dbReference>
<gene>
    <name evidence="2" type="ORF">EUBSIR_01724</name>
</gene>
<dbReference type="InterPro" id="IPR011551">
    <property type="entry name" value="NTP_PyrPHydrolase_MazG"/>
</dbReference>
<dbReference type="GO" id="GO:0046081">
    <property type="term" value="P:dUTP catabolic process"/>
    <property type="evidence" value="ECO:0007669"/>
    <property type="project" value="TreeGrafter"/>
</dbReference>
<reference evidence="2" key="2">
    <citation type="submission" date="2014-06" db="EMBL/GenBank/DDBJ databases">
        <title>Draft genome sequence of Eubacterium siraeum (DSM 15702).</title>
        <authorList>
            <person name="Sudarsanam P."/>
            <person name="Ley R."/>
            <person name="Guruge J."/>
            <person name="Turnbaugh P.J."/>
            <person name="Mahowald M."/>
            <person name="Liep D."/>
            <person name="Gordon J."/>
        </authorList>
    </citation>
    <scope>NUCLEOTIDE SEQUENCE</scope>
    <source>
        <strain evidence="2">DSM 15702</strain>
    </source>
</reference>
<accession>B0MPG5</accession>
<feature type="domain" description="NTP pyrophosphohydrolase MazG-like" evidence="1">
    <location>
        <begin position="60"/>
        <end position="133"/>
    </location>
</feature>
<dbReference type="InterPro" id="IPR004518">
    <property type="entry name" value="MazG-like_dom"/>
</dbReference>
<sequence>MTDFRVLLYKIKNGLKKRVRQVLEVYDLDFEIKDKYDIDDLLEVTRILRSENGCPWDREQDHKSVRMNVLEEAYEVMEAIDADDAAMLKEELGDLLFQAVFHCEIEKERGRFEFNDICDDVTKKMIYRHPHVFGDVNVNNSDDVLKNWDKLKKKSKHQDTVADTLDSVPMVLPALMRGEKVFKRASNAGVALSGTSEAVDLVKEKLASLELAINDKNEALTEDNFGELLLSCCILSRFIKKDCEKALTFAVNKFIMRFRELESNTRSQGKTLDNLSDEQIKALFLNSD</sequence>